<protein>
    <submittedName>
        <fullName evidence="1">Uncharacterized protein</fullName>
    </submittedName>
</protein>
<comment type="caution">
    <text evidence="1">The sequence shown here is derived from an EMBL/GenBank/DDBJ whole genome shotgun (WGS) entry which is preliminary data.</text>
</comment>
<dbReference type="EMBL" id="SGXA01000001">
    <property type="protein sequence ID" value="RZS74433.1"/>
    <property type="molecule type" value="Genomic_DNA"/>
</dbReference>
<evidence type="ECO:0000313" key="1">
    <source>
        <dbReference type="EMBL" id="RZS74433.1"/>
    </source>
</evidence>
<organism evidence="1 2">
    <name type="scientific">Pseudobacter ginsenosidimutans</name>
    <dbReference type="NCBI Taxonomy" id="661488"/>
    <lineage>
        <taxon>Bacteria</taxon>
        <taxon>Pseudomonadati</taxon>
        <taxon>Bacteroidota</taxon>
        <taxon>Chitinophagia</taxon>
        <taxon>Chitinophagales</taxon>
        <taxon>Chitinophagaceae</taxon>
        <taxon>Pseudobacter</taxon>
    </lineage>
</organism>
<gene>
    <name evidence="1" type="ORF">EV199_0281</name>
</gene>
<dbReference type="AlphaFoldDB" id="A0A4Q7MZN9"/>
<name>A0A4Q7MZN9_9BACT</name>
<accession>A0A4Q7MZN9</accession>
<proteinExistence type="predicted"/>
<keyword evidence="2" id="KW-1185">Reference proteome</keyword>
<sequence length="384" mass="42992">MNRFFSVIFISVKLFIPTTMLAQLQENLLRLFSAALLFLFISPTVSAQNFTGKFLKWDLSGAGDKRITAFIGSTGWSMGSEGTSVLVQNLSETKLYVKFLATYSDFCGNKSTHTFSLTVNPKAKAGGSPWFDGHDFSTKCKSDKQYNDKFRSRLSNIKLELVSIKEAATANTNTDKNKAIDCKQLVQYRDNKLPALWDRQRNKYKIKAELVSDIKNLKDTLLKTSKVATSDWQIVRLTLKMAANTIEDLINISSPQGHLLKTAKDAGVKYVTKVAVYEAIKKGDKALEALYSEDVHNTILTHAVTDLGKLGSLLGAIKNFRDNINNWSDYQEVKGEVNKQMAALNKAVDKYNSELNKTAGSINEINQYKNYIDAYLAEHCKDSK</sequence>
<reference evidence="1 2" key="1">
    <citation type="submission" date="2019-02" db="EMBL/GenBank/DDBJ databases">
        <title>Genomic Encyclopedia of Type Strains, Phase IV (KMG-IV): sequencing the most valuable type-strain genomes for metagenomic binning, comparative biology and taxonomic classification.</title>
        <authorList>
            <person name="Goeker M."/>
        </authorList>
    </citation>
    <scope>NUCLEOTIDE SEQUENCE [LARGE SCALE GENOMIC DNA]</scope>
    <source>
        <strain evidence="1 2">DSM 18116</strain>
    </source>
</reference>
<evidence type="ECO:0000313" key="2">
    <source>
        <dbReference type="Proteomes" id="UP000293874"/>
    </source>
</evidence>
<dbReference type="Proteomes" id="UP000293874">
    <property type="component" value="Unassembled WGS sequence"/>
</dbReference>